<protein>
    <submittedName>
        <fullName evidence="1">Uncharacterized protein</fullName>
    </submittedName>
</protein>
<evidence type="ECO:0000313" key="1">
    <source>
        <dbReference type="EMBL" id="CAB4153720.1"/>
    </source>
</evidence>
<sequence>MINARSPYIVAIDEVGQTTTKVEIFLFNGFGSTFPTTPQYTLTKKIPSSNVTLCTYNLSPYIQEYISHSEFQNNTSLTSEVPTLTGHYCNVKIKTYYNNTLIGTTITKASNGYSYYSQGYNYDNGRLMLDSGNYNYFYKSSNTYSTIPVGTITIDAEANYKAKYTDLVTATTHTITLSTAGVYDIFRVKPSMWANGNKLEILDASNAVLRTYYFRPQEECKYTPVVIDFVNRYGFFQREFFYKASYNNFEVNNSEYNLMQSDLVNYSITEGQRKVFNANGKETIRCNSGWVTEGYSSTIKEIMLSENILVNSKPANISTKQMELQTSLNNKNINYLLEFEFAYESINSVV</sequence>
<reference evidence="1" key="1">
    <citation type="submission" date="2020-04" db="EMBL/GenBank/DDBJ databases">
        <authorList>
            <person name="Chiriac C."/>
            <person name="Salcher M."/>
            <person name="Ghai R."/>
            <person name="Kavagutti S V."/>
        </authorList>
    </citation>
    <scope>NUCLEOTIDE SEQUENCE</scope>
</reference>
<gene>
    <name evidence="1" type="ORF">UFOVP627_38</name>
</gene>
<accession>A0A6J5N9C5</accession>
<organism evidence="1">
    <name type="scientific">uncultured Caudovirales phage</name>
    <dbReference type="NCBI Taxonomy" id="2100421"/>
    <lineage>
        <taxon>Viruses</taxon>
        <taxon>Duplodnaviria</taxon>
        <taxon>Heunggongvirae</taxon>
        <taxon>Uroviricota</taxon>
        <taxon>Caudoviricetes</taxon>
        <taxon>Peduoviridae</taxon>
        <taxon>Maltschvirus</taxon>
        <taxon>Maltschvirus maltsch</taxon>
    </lineage>
</organism>
<dbReference type="EMBL" id="LR796606">
    <property type="protein sequence ID" value="CAB4153720.1"/>
    <property type="molecule type" value="Genomic_DNA"/>
</dbReference>
<name>A0A6J5N9C5_9CAUD</name>
<proteinExistence type="predicted"/>